<accession>A0A4R1BDE0</accession>
<name>A0A4R1BDE0_9ACTN</name>
<proteinExistence type="predicted"/>
<dbReference type="EMBL" id="SKBU01000029">
    <property type="protein sequence ID" value="TCJ15073.1"/>
    <property type="molecule type" value="Genomic_DNA"/>
</dbReference>
<dbReference type="Proteomes" id="UP000295244">
    <property type="component" value="Unassembled WGS sequence"/>
</dbReference>
<organism evidence="1 2">
    <name type="scientific">Rubrobacter taiwanensis</name>
    <dbReference type="NCBI Taxonomy" id="185139"/>
    <lineage>
        <taxon>Bacteria</taxon>
        <taxon>Bacillati</taxon>
        <taxon>Actinomycetota</taxon>
        <taxon>Rubrobacteria</taxon>
        <taxon>Rubrobacterales</taxon>
        <taxon>Rubrobacteraceae</taxon>
        <taxon>Rubrobacter</taxon>
    </lineage>
</organism>
<reference evidence="1 2" key="1">
    <citation type="submission" date="2019-03" db="EMBL/GenBank/DDBJ databases">
        <title>Whole genome sequence of a novel Rubrobacter taiwanensis strain, isolated from Yellowstone National Park.</title>
        <authorList>
            <person name="Freed S."/>
            <person name="Ramaley R.F."/>
            <person name="Kyndt J.A."/>
        </authorList>
    </citation>
    <scope>NUCLEOTIDE SEQUENCE [LARGE SCALE GENOMIC DNA]</scope>
    <source>
        <strain evidence="1 2">Yellowstone</strain>
    </source>
</reference>
<sequence>MKGQASDTQFATCIRNDDYGASLETRKVYQLIPDSDAEHNLLRVVDESGEDYLYPSSYFVLVDLPEDIGRALPAAS</sequence>
<evidence type="ECO:0000313" key="1">
    <source>
        <dbReference type="EMBL" id="TCJ15073.1"/>
    </source>
</evidence>
<protein>
    <submittedName>
        <fullName evidence="1">Uncharacterized protein</fullName>
    </submittedName>
</protein>
<dbReference type="OrthoDB" id="5569763at2"/>
<gene>
    <name evidence="1" type="ORF">E0L93_13530</name>
</gene>
<evidence type="ECO:0000313" key="2">
    <source>
        <dbReference type="Proteomes" id="UP000295244"/>
    </source>
</evidence>
<dbReference type="AlphaFoldDB" id="A0A4R1BDE0"/>
<comment type="caution">
    <text evidence="1">The sequence shown here is derived from an EMBL/GenBank/DDBJ whole genome shotgun (WGS) entry which is preliminary data.</text>
</comment>
<keyword evidence="2" id="KW-1185">Reference proteome</keyword>